<evidence type="ECO:0000256" key="1">
    <source>
        <dbReference type="SAM" id="MobiDB-lite"/>
    </source>
</evidence>
<dbReference type="EMBL" id="JADGJD010000012">
    <property type="protein sequence ID" value="KAJ3057057.1"/>
    <property type="molecule type" value="Genomic_DNA"/>
</dbReference>
<name>A0AAD5X6E0_9FUNG</name>
<feature type="region of interest" description="Disordered" evidence="1">
    <location>
        <begin position="32"/>
        <end position="56"/>
    </location>
</feature>
<evidence type="ECO:0000313" key="2">
    <source>
        <dbReference type="EMBL" id="KAJ3057057.1"/>
    </source>
</evidence>
<dbReference type="AlphaFoldDB" id="A0AAD5X6E0"/>
<organism evidence="2 3">
    <name type="scientific">Rhizophlyctis rosea</name>
    <dbReference type="NCBI Taxonomy" id="64517"/>
    <lineage>
        <taxon>Eukaryota</taxon>
        <taxon>Fungi</taxon>
        <taxon>Fungi incertae sedis</taxon>
        <taxon>Chytridiomycota</taxon>
        <taxon>Chytridiomycota incertae sedis</taxon>
        <taxon>Chytridiomycetes</taxon>
        <taxon>Rhizophlyctidales</taxon>
        <taxon>Rhizophlyctidaceae</taxon>
        <taxon>Rhizophlyctis</taxon>
    </lineage>
</organism>
<feature type="region of interest" description="Disordered" evidence="1">
    <location>
        <begin position="78"/>
        <end position="98"/>
    </location>
</feature>
<accession>A0AAD5X6E0</accession>
<sequence>MELPKLLAVQEGETRSMKAAVDLQETELSKVKEELRAEREERKEDRERSSDKIQQLNDEIVRLEDEIDRLDDQLTRLAHQGTAQTSSKPLTPVAGKASNPLLSKINTASGQANKSLTRMDLLNHGIRPGQCSGVQRTPANKLSLTSTNVNVPKVSTGSKSRKVKVNVCCEGHG</sequence>
<reference evidence="2" key="1">
    <citation type="submission" date="2020-05" db="EMBL/GenBank/DDBJ databases">
        <title>Phylogenomic resolution of chytrid fungi.</title>
        <authorList>
            <person name="Stajich J.E."/>
            <person name="Amses K."/>
            <person name="Simmons R."/>
            <person name="Seto K."/>
            <person name="Myers J."/>
            <person name="Bonds A."/>
            <person name="Quandt C.A."/>
            <person name="Barry K."/>
            <person name="Liu P."/>
            <person name="Grigoriev I."/>
            <person name="Longcore J.E."/>
            <person name="James T.Y."/>
        </authorList>
    </citation>
    <scope>NUCLEOTIDE SEQUENCE</scope>
    <source>
        <strain evidence="2">JEL0318</strain>
    </source>
</reference>
<gene>
    <name evidence="2" type="ORF">HK097_001026</name>
</gene>
<dbReference type="Proteomes" id="UP001212841">
    <property type="component" value="Unassembled WGS sequence"/>
</dbReference>
<feature type="compositionally biased region" description="Basic and acidic residues" evidence="1">
    <location>
        <begin position="32"/>
        <end position="51"/>
    </location>
</feature>
<proteinExistence type="predicted"/>
<evidence type="ECO:0000313" key="3">
    <source>
        <dbReference type="Proteomes" id="UP001212841"/>
    </source>
</evidence>
<protein>
    <submittedName>
        <fullName evidence="2">Uncharacterized protein</fullName>
    </submittedName>
</protein>
<keyword evidence="3" id="KW-1185">Reference proteome</keyword>
<comment type="caution">
    <text evidence="2">The sequence shown here is derived from an EMBL/GenBank/DDBJ whole genome shotgun (WGS) entry which is preliminary data.</text>
</comment>